<proteinExistence type="predicted"/>
<evidence type="ECO:0000313" key="3">
    <source>
        <dbReference type="Proteomes" id="UP000076837"/>
    </source>
</evidence>
<feature type="region of interest" description="Disordered" evidence="1">
    <location>
        <begin position="1"/>
        <end position="27"/>
    </location>
</feature>
<feature type="compositionally biased region" description="Pro residues" evidence="1">
    <location>
        <begin position="1"/>
        <end position="10"/>
    </location>
</feature>
<gene>
    <name evidence="2" type="ORF">ST47_g3581</name>
</gene>
<dbReference type="Proteomes" id="UP000076837">
    <property type="component" value="Unassembled WGS sequence"/>
</dbReference>
<accession>A0A163HFS5</accession>
<organism evidence="2 3">
    <name type="scientific">Didymella rabiei</name>
    <name type="common">Chickpea ascochyta blight fungus</name>
    <name type="synonym">Mycosphaerella rabiei</name>
    <dbReference type="NCBI Taxonomy" id="5454"/>
    <lineage>
        <taxon>Eukaryota</taxon>
        <taxon>Fungi</taxon>
        <taxon>Dikarya</taxon>
        <taxon>Ascomycota</taxon>
        <taxon>Pezizomycotina</taxon>
        <taxon>Dothideomycetes</taxon>
        <taxon>Pleosporomycetidae</taxon>
        <taxon>Pleosporales</taxon>
        <taxon>Pleosporineae</taxon>
        <taxon>Didymellaceae</taxon>
        <taxon>Ascochyta</taxon>
    </lineage>
</organism>
<dbReference type="AlphaFoldDB" id="A0A163HFS5"/>
<sequence length="189" mass="20064">MANKNPPIPPEGNEQSVKRHHGSTLMATYPAHKTIDQASKMLTTLPSISSVMGLQLKRSPASNDIAKNASPQAALENATEGSSNASSRSNHVHDKAPRPAAYMSSASVVPQVLATAKPIKTKGEAGDKNFAAIRDDQNGNGGPGPKPCDQGLEAKKQDLEERAEEARELYVQKMVAAGHWHVQDRPSGG</sequence>
<name>A0A163HFS5_DIDRA</name>
<dbReference type="EMBL" id="JYNV01000130">
    <property type="protein sequence ID" value="KZM25273.1"/>
    <property type="molecule type" value="Genomic_DNA"/>
</dbReference>
<feature type="compositionally biased region" description="Basic and acidic residues" evidence="1">
    <location>
        <begin position="121"/>
        <end position="137"/>
    </location>
</feature>
<evidence type="ECO:0000256" key="1">
    <source>
        <dbReference type="SAM" id="MobiDB-lite"/>
    </source>
</evidence>
<feature type="compositionally biased region" description="Polar residues" evidence="1">
    <location>
        <begin position="79"/>
        <end position="89"/>
    </location>
</feature>
<comment type="caution">
    <text evidence="2">The sequence shown here is derived from an EMBL/GenBank/DDBJ whole genome shotgun (WGS) entry which is preliminary data.</text>
</comment>
<keyword evidence="3" id="KW-1185">Reference proteome</keyword>
<reference evidence="2 3" key="1">
    <citation type="journal article" date="2016" name="Sci. Rep.">
        <title>Draft genome sequencing and secretome analysis of fungal phytopathogen Ascochyta rabiei provides insight into the necrotrophic effector repertoire.</title>
        <authorList>
            <person name="Verma S."/>
            <person name="Gazara R.K."/>
            <person name="Nizam S."/>
            <person name="Parween S."/>
            <person name="Chattopadhyay D."/>
            <person name="Verma P.K."/>
        </authorList>
    </citation>
    <scope>NUCLEOTIDE SEQUENCE [LARGE SCALE GENOMIC DNA]</scope>
    <source>
        <strain evidence="2 3">ArDII</strain>
    </source>
</reference>
<feature type="region of interest" description="Disordered" evidence="1">
    <location>
        <begin position="119"/>
        <end position="152"/>
    </location>
</feature>
<feature type="region of interest" description="Disordered" evidence="1">
    <location>
        <begin position="62"/>
        <end position="105"/>
    </location>
</feature>
<evidence type="ECO:0000313" key="2">
    <source>
        <dbReference type="EMBL" id="KZM25273.1"/>
    </source>
</evidence>
<protein>
    <submittedName>
        <fullName evidence="2">Uncharacterized protein</fullName>
    </submittedName>
</protein>